<dbReference type="InterPro" id="IPR002401">
    <property type="entry name" value="Cyt_P450_E_grp-I"/>
</dbReference>
<evidence type="ECO:0000256" key="4">
    <source>
        <dbReference type="ARBA" id="ARBA00022617"/>
    </source>
</evidence>
<evidence type="ECO:0000256" key="8">
    <source>
        <dbReference type="ARBA" id="ARBA00023033"/>
    </source>
</evidence>
<dbReference type="InterPro" id="IPR036396">
    <property type="entry name" value="Cyt_P450_sf"/>
</dbReference>
<keyword evidence="8" id="KW-0503">Monooxygenase</keyword>
<comment type="caution">
    <text evidence="10">The sequence shown here is derived from an EMBL/GenBank/DDBJ whole genome shotgun (WGS) entry which is preliminary data.</text>
</comment>
<dbReference type="GO" id="GO:0005506">
    <property type="term" value="F:iron ion binding"/>
    <property type="evidence" value="ECO:0007669"/>
    <property type="project" value="InterPro"/>
</dbReference>
<dbReference type="PANTHER" id="PTHR46300">
    <property type="entry name" value="P450, PUTATIVE (EUROFUNG)-RELATED-RELATED"/>
    <property type="match status" value="1"/>
</dbReference>
<evidence type="ECO:0000256" key="3">
    <source>
        <dbReference type="ARBA" id="ARBA00010617"/>
    </source>
</evidence>
<dbReference type="SUPFAM" id="SSF48264">
    <property type="entry name" value="Cytochrome P450"/>
    <property type="match status" value="1"/>
</dbReference>
<gene>
    <name evidence="10" type="ORF">RHS01_07760</name>
</gene>
<comment type="similarity">
    <text evidence="3">Belongs to the cytochrome P450 family.</text>
</comment>
<dbReference type="Gene3D" id="1.10.630.10">
    <property type="entry name" value="Cytochrome P450"/>
    <property type="match status" value="1"/>
</dbReference>
<evidence type="ECO:0000313" key="10">
    <source>
        <dbReference type="EMBL" id="KAF8752322.1"/>
    </source>
</evidence>
<accession>A0A8H7I6I7</accession>
<comment type="pathway">
    <text evidence="2">Secondary metabolite biosynthesis.</text>
</comment>
<sequence length="1355" mass="151765">MKIVLISFRIGWDDFLGMCKYGERARGMRRLLHATINPKAMKDWWPQQEKEAYKFLRKLLHSPEKLTAHVRHTAGATVAKLTYGYDVKDESDEYIDKAEKTLGRLRMPPLLADFLWIIFHFVIKHIPWAPFQRAAAEWRAQLIDFAEAPMNFVRTQLAKGCAEPSFVSSWLEDASEEDKPLIPWAAGSIYAGGADTTVSAVSTFLIAMLHHPEVQKAAQDEIDRMVGSNRLPGFTDRDSLPYVEAIYKEVLRWQPLAPIGIPRKLALDYDDEIPSKSHIIGNAWSMLWDSNAYQDPEKFNPSRFLGPRLESNPEEIIFGFGRRRCPGAPVAHSSVWLSIVLTLAVYDILPPKSKDGVALLPSLDYTVGVISLLLHPVGTCTQKMTNSPSSSSGPPNIFEDGRPRDIHVTSHPDSERFNHTTAKYEATQLPPSHDYAPIANDGHIIDIPVEDSKSLRVDKAKEGRKTNVSGYLVLDKGNNHLQANSITDDVASNIPTLFRLLDLYQEQGSGGLVEKVLIDQLGLRDLLNTFVPGSYESISKIDFKSLDKCTIKPLGIYGSKHEIVQFLSEVNCLSDGSKRLLLSSIGTPSDLRSGIYLSLPAEASNTNLAYILYWPEDTTWDDKAISSVRRNRITFMRYLSKLTDQMVALISPEQAGAMVWTPHQQSTNDHGTQMDMFDESRMFSFEVEKSTEQEEGATSLYAVALVLKLIPDTRNMPNFKAAIQARLVPGEEKAGIMTTLLEPPKAVSQRRNETMFSKTLKSMIESKLQTIVLGDLTGDQLSILAEHGLRETYPAPFAQYEKRMALEEEGRKREYDTNVKDVKEGIQRDREQLKKLIGLLVHEHYSRLYPSLGISGLAAETESPDFEKTEKWGIDDSELRDLKLAWHTIRAYLLQDPSPSATDQAKFVGDVLGGTIDSERSLVANGKGTKHSKFSWQAAKNAFFDLVGYEAKPPATLLSDVEFVQALGPLAAAFPAISSLTNRITACLRAYLDTLGDRLARESLERVINKEEKRLKDLIGTRRRHRFQDESQATGRTLLNDLRSLMPYDSSNNLRINSIIKENFYGFRDKCLVVVAGQNQFDLYIGDNVHLPNIIEKRNPKSSFKYDRLGDPNQCIFAFDEGIRSLVLFHNANFKGPELSLFGFDETFTSVHARGSPFSLKEWYDTEVKIDRICFVSGAEEVCLIETSGRARILSLVTLNFRPPSIEIPGRIVEALSAPDGSCLLTLIEAEEDGTLGHKLLVFHWASFGATNGINPIVLPISSVGRVVTSFEGRNHIHLVSYSLDTMKITSVGLQIKQKATEFSFRSNQTVSTTSTTETVNNCLIDCHMDVWTRFPASLPLFARHSPLLVGNLEN</sequence>
<evidence type="ECO:0000256" key="6">
    <source>
        <dbReference type="ARBA" id="ARBA00023002"/>
    </source>
</evidence>
<evidence type="ECO:0000313" key="11">
    <source>
        <dbReference type="Proteomes" id="UP000614334"/>
    </source>
</evidence>
<dbReference type="InterPro" id="IPR001128">
    <property type="entry name" value="Cyt_P450"/>
</dbReference>
<dbReference type="PRINTS" id="PR00463">
    <property type="entry name" value="EP450I"/>
</dbReference>
<dbReference type="GO" id="GO:0020037">
    <property type="term" value="F:heme binding"/>
    <property type="evidence" value="ECO:0007669"/>
    <property type="project" value="InterPro"/>
</dbReference>
<name>A0A8H7I6I7_9AGAM</name>
<evidence type="ECO:0000256" key="2">
    <source>
        <dbReference type="ARBA" id="ARBA00005179"/>
    </source>
</evidence>
<dbReference type="InterPro" id="IPR050364">
    <property type="entry name" value="Cytochrome_P450_fung"/>
</dbReference>
<dbReference type="PROSITE" id="PS00086">
    <property type="entry name" value="CYTOCHROME_P450"/>
    <property type="match status" value="1"/>
</dbReference>
<dbReference type="PANTHER" id="PTHR46300:SF7">
    <property type="entry name" value="P450, PUTATIVE (EUROFUNG)-RELATED"/>
    <property type="match status" value="1"/>
</dbReference>
<proteinExistence type="inferred from homology"/>
<keyword evidence="6" id="KW-0560">Oxidoreductase</keyword>
<reference evidence="10" key="1">
    <citation type="submission" date="2020-09" db="EMBL/GenBank/DDBJ databases">
        <title>Comparative genome analyses of four rice-infecting Rhizoctonia solani isolates reveal extensive enrichment of homogalacturonan modification genes.</title>
        <authorList>
            <person name="Lee D.-Y."/>
            <person name="Jeon J."/>
            <person name="Kim K.-T."/>
            <person name="Cheong K."/>
            <person name="Song H."/>
            <person name="Choi G."/>
            <person name="Ko J."/>
            <person name="Opiyo S.O."/>
            <person name="Zuo S."/>
            <person name="Madhav S."/>
            <person name="Lee Y.-H."/>
            <person name="Wang G.-L."/>
        </authorList>
    </citation>
    <scope>NUCLEOTIDE SEQUENCE</scope>
    <source>
        <strain evidence="10">AG1-IA B2</strain>
    </source>
</reference>
<feature type="binding site" description="axial binding residue" evidence="9">
    <location>
        <position position="325"/>
    </location>
    <ligand>
        <name>heme</name>
        <dbReference type="ChEBI" id="CHEBI:30413"/>
    </ligand>
    <ligandPart>
        <name>Fe</name>
        <dbReference type="ChEBI" id="CHEBI:18248"/>
    </ligandPart>
</feature>
<dbReference type="Pfam" id="PF00067">
    <property type="entry name" value="p450"/>
    <property type="match status" value="1"/>
</dbReference>
<keyword evidence="5 9" id="KW-0479">Metal-binding</keyword>
<dbReference type="GO" id="GO:0016705">
    <property type="term" value="F:oxidoreductase activity, acting on paired donors, with incorporation or reduction of molecular oxygen"/>
    <property type="evidence" value="ECO:0007669"/>
    <property type="project" value="InterPro"/>
</dbReference>
<evidence type="ECO:0000256" key="9">
    <source>
        <dbReference type="PIRSR" id="PIRSR602401-1"/>
    </source>
</evidence>
<comment type="cofactor">
    <cofactor evidence="1 9">
        <name>heme</name>
        <dbReference type="ChEBI" id="CHEBI:30413"/>
    </cofactor>
</comment>
<keyword evidence="7 9" id="KW-0408">Iron</keyword>
<dbReference type="Proteomes" id="UP000614334">
    <property type="component" value="Unassembled WGS sequence"/>
</dbReference>
<dbReference type="GO" id="GO:0004497">
    <property type="term" value="F:monooxygenase activity"/>
    <property type="evidence" value="ECO:0007669"/>
    <property type="project" value="UniProtKB-KW"/>
</dbReference>
<dbReference type="EMBL" id="JACYCF010000016">
    <property type="protein sequence ID" value="KAF8752322.1"/>
    <property type="molecule type" value="Genomic_DNA"/>
</dbReference>
<dbReference type="InterPro" id="IPR017972">
    <property type="entry name" value="Cyt_P450_CS"/>
</dbReference>
<evidence type="ECO:0000256" key="7">
    <source>
        <dbReference type="ARBA" id="ARBA00023004"/>
    </source>
</evidence>
<evidence type="ECO:0008006" key="12">
    <source>
        <dbReference type="Google" id="ProtNLM"/>
    </source>
</evidence>
<evidence type="ECO:0000256" key="5">
    <source>
        <dbReference type="ARBA" id="ARBA00022723"/>
    </source>
</evidence>
<organism evidence="10 11">
    <name type="scientific">Rhizoctonia solani</name>
    <dbReference type="NCBI Taxonomy" id="456999"/>
    <lineage>
        <taxon>Eukaryota</taxon>
        <taxon>Fungi</taxon>
        <taxon>Dikarya</taxon>
        <taxon>Basidiomycota</taxon>
        <taxon>Agaricomycotina</taxon>
        <taxon>Agaricomycetes</taxon>
        <taxon>Cantharellales</taxon>
        <taxon>Ceratobasidiaceae</taxon>
        <taxon>Rhizoctonia</taxon>
    </lineage>
</organism>
<keyword evidence="4 9" id="KW-0349">Heme</keyword>
<evidence type="ECO:0000256" key="1">
    <source>
        <dbReference type="ARBA" id="ARBA00001971"/>
    </source>
</evidence>
<protein>
    <recommendedName>
        <fullName evidence="12">Cytochrome P450</fullName>
    </recommendedName>
</protein>